<evidence type="ECO:0000256" key="7">
    <source>
        <dbReference type="ARBA" id="ARBA00022927"/>
    </source>
</evidence>
<dbReference type="EMBL" id="CCYA01000389">
    <property type="protein sequence ID" value="CEH19315.1"/>
    <property type="molecule type" value="Genomic_DNA"/>
</dbReference>
<keyword evidence="10" id="KW-0472">Membrane</keyword>
<comment type="similarity">
    <text evidence="2 13">Belongs to the small Tim family.</text>
</comment>
<keyword evidence="5 13" id="KW-0999">Mitochondrion inner membrane</keyword>
<dbReference type="PANTHER" id="PTHR11038">
    <property type="entry name" value="MITOCHONDRIAL IMPORT INNER MEMBRANE TRANSLOCASE SUBUNIT TIM10"/>
    <property type="match status" value="1"/>
</dbReference>
<proteinExistence type="inferred from homology"/>
<evidence type="ECO:0000256" key="9">
    <source>
        <dbReference type="ARBA" id="ARBA00023128"/>
    </source>
</evidence>
<keyword evidence="7 13" id="KW-0653">Protein transport</keyword>
<evidence type="ECO:0000256" key="1">
    <source>
        <dbReference type="ARBA" id="ARBA00004137"/>
    </source>
</evidence>
<sequence>MVFGIGGSSAKPAGPAGMGAGVGSAQLEAATAELDMITDVYNRLVSSCHKKCISTHYGEPDLNKGESVCIDRCAVKFFAVNKAVGEQLQKVTGDAQSGGASAGSFF</sequence>
<evidence type="ECO:0000313" key="16">
    <source>
        <dbReference type="EMBL" id="CEH19315.1"/>
    </source>
</evidence>
<dbReference type="AlphaFoldDB" id="A0A0P1BS10"/>
<name>A0A0P1BS10_9BASI</name>
<evidence type="ECO:0000256" key="3">
    <source>
        <dbReference type="ARBA" id="ARBA00022448"/>
    </source>
</evidence>
<evidence type="ECO:0000256" key="6">
    <source>
        <dbReference type="ARBA" id="ARBA00022833"/>
    </source>
</evidence>
<dbReference type="GO" id="GO:0045039">
    <property type="term" value="P:protein insertion into mitochondrial inner membrane"/>
    <property type="evidence" value="ECO:0007669"/>
    <property type="project" value="TreeGrafter"/>
</dbReference>
<comment type="domain">
    <text evidence="13">The twin CX3C motif contains 4 conserved Cys residues that form 2 disulfide bonds in the mitochondrial intermembrane space.</text>
</comment>
<dbReference type="FunFam" id="1.10.287.810:FF:000002">
    <property type="entry name" value="Mitochondrial import inner membrane translocase subunit tim10"/>
    <property type="match status" value="1"/>
</dbReference>
<protein>
    <recommendedName>
        <fullName evidence="13">Mitochondrial import inner membrane translocase subunit</fullName>
    </recommendedName>
</protein>
<dbReference type="InterPro" id="IPR004217">
    <property type="entry name" value="Tim10-like"/>
</dbReference>
<dbReference type="OrthoDB" id="274922at2759"/>
<organism evidence="16 17">
    <name type="scientific">Ceraceosorus bombacis</name>
    <dbReference type="NCBI Taxonomy" id="401625"/>
    <lineage>
        <taxon>Eukaryota</taxon>
        <taxon>Fungi</taxon>
        <taxon>Dikarya</taxon>
        <taxon>Basidiomycota</taxon>
        <taxon>Ustilaginomycotina</taxon>
        <taxon>Exobasidiomycetes</taxon>
        <taxon>Ceraceosorales</taxon>
        <taxon>Ceraceosoraceae</taxon>
        <taxon>Ceraceosorus</taxon>
    </lineage>
</organism>
<evidence type="ECO:0000256" key="10">
    <source>
        <dbReference type="ARBA" id="ARBA00023136"/>
    </source>
</evidence>
<evidence type="ECO:0000256" key="8">
    <source>
        <dbReference type="ARBA" id="ARBA00023010"/>
    </source>
</evidence>
<evidence type="ECO:0000256" key="13">
    <source>
        <dbReference type="RuleBase" id="RU367043"/>
    </source>
</evidence>
<keyword evidence="8 13" id="KW-0811">Translocation</keyword>
<dbReference type="GO" id="GO:0005743">
    <property type="term" value="C:mitochondrial inner membrane"/>
    <property type="evidence" value="ECO:0007669"/>
    <property type="project" value="UniProtKB-SubCell"/>
</dbReference>
<dbReference type="PANTHER" id="PTHR11038:SF16">
    <property type="entry name" value="MITOCHONDRIAL IMPORT INNER MEMBRANE TRANSLOCASE SUBUNIT TIM10"/>
    <property type="match status" value="1"/>
</dbReference>
<evidence type="ECO:0000256" key="2">
    <source>
        <dbReference type="ARBA" id="ARBA00006720"/>
    </source>
</evidence>
<evidence type="ECO:0000256" key="11">
    <source>
        <dbReference type="ARBA" id="ARBA00023157"/>
    </source>
</evidence>
<evidence type="ECO:0000256" key="5">
    <source>
        <dbReference type="ARBA" id="ARBA00022792"/>
    </source>
</evidence>
<comment type="subunit">
    <text evidence="13">Heterohexamer.</text>
</comment>
<keyword evidence="6" id="KW-0862">Zinc</keyword>
<dbReference type="Pfam" id="PF02953">
    <property type="entry name" value="zf-Tim10_DDP"/>
    <property type="match status" value="1"/>
</dbReference>
<dbReference type="Proteomes" id="UP000054845">
    <property type="component" value="Unassembled WGS sequence"/>
</dbReference>
<keyword evidence="17" id="KW-1185">Reference proteome</keyword>
<evidence type="ECO:0000256" key="14">
    <source>
        <dbReference type="SAM" id="MobiDB-lite"/>
    </source>
</evidence>
<accession>A0A0P1BS10</accession>
<comment type="function">
    <text evidence="13">Mitochondrial intermembrane chaperone that participates in the import and insertion of some multi-pass transmembrane proteins into the mitochondrial inner membrane. Also required for the transfer of beta-barrel precursors from the TOM complex to the sorting and assembly machinery (SAM complex) of the outer membrane. Acts as a chaperone-like protein that protects the hydrophobic precursors from aggregation and guide them through the mitochondrial intermembrane space.</text>
</comment>
<keyword evidence="11 13" id="KW-1015">Disulfide bond</keyword>
<keyword evidence="12 13" id="KW-0143">Chaperone</keyword>
<evidence type="ECO:0000256" key="4">
    <source>
        <dbReference type="ARBA" id="ARBA00022723"/>
    </source>
</evidence>
<dbReference type="SUPFAM" id="SSF144122">
    <property type="entry name" value="Tim10-like"/>
    <property type="match status" value="1"/>
</dbReference>
<evidence type="ECO:0000313" key="17">
    <source>
        <dbReference type="Proteomes" id="UP000054845"/>
    </source>
</evidence>
<feature type="domain" description="Tim10-like" evidence="15">
    <location>
        <begin position="29"/>
        <end position="90"/>
    </location>
</feature>
<dbReference type="Gene3D" id="1.10.287.810">
    <property type="entry name" value="Mitochondrial import inner membrane translocase subunit tim13 like domains"/>
    <property type="match status" value="1"/>
</dbReference>
<reference evidence="16 17" key="1">
    <citation type="submission" date="2014-09" db="EMBL/GenBank/DDBJ databases">
        <authorList>
            <person name="Magalhaes I.L.F."/>
            <person name="Oliveira U."/>
            <person name="Santos F.R."/>
            <person name="Vidigal T.H.D.A."/>
            <person name="Brescovit A.D."/>
            <person name="Santos A.J."/>
        </authorList>
    </citation>
    <scope>NUCLEOTIDE SEQUENCE [LARGE SCALE GENOMIC DNA]</scope>
</reference>
<keyword evidence="9 13" id="KW-0496">Mitochondrion</keyword>
<dbReference type="GO" id="GO:0046872">
    <property type="term" value="F:metal ion binding"/>
    <property type="evidence" value="ECO:0007669"/>
    <property type="project" value="UniProtKB-KW"/>
</dbReference>
<keyword evidence="3 13" id="KW-0813">Transport</keyword>
<dbReference type="InterPro" id="IPR035427">
    <property type="entry name" value="Tim10-like_dom_sf"/>
</dbReference>
<comment type="subcellular location">
    <subcellularLocation>
        <location evidence="1 13">Mitochondrion inner membrane</location>
        <topology evidence="1 13">Peripheral membrane protein</topology>
        <orientation evidence="1 13">Intermembrane side</orientation>
    </subcellularLocation>
</comment>
<dbReference type="STRING" id="401625.A0A0P1BS10"/>
<feature type="region of interest" description="Disordered" evidence="14">
    <location>
        <begin position="1"/>
        <end position="21"/>
    </location>
</feature>
<dbReference type="GO" id="GO:0015031">
    <property type="term" value="P:protein transport"/>
    <property type="evidence" value="ECO:0007669"/>
    <property type="project" value="UniProtKB-KW"/>
</dbReference>
<evidence type="ECO:0000259" key="15">
    <source>
        <dbReference type="Pfam" id="PF02953"/>
    </source>
</evidence>
<evidence type="ECO:0000256" key="12">
    <source>
        <dbReference type="ARBA" id="ARBA00023186"/>
    </source>
</evidence>
<keyword evidence="4" id="KW-0479">Metal-binding</keyword>